<keyword evidence="2" id="KW-0472">Membrane</keyword>
<reference evidence="3" key="1">
    <citation type="submission" date="2023-01" db="EMBL/GenBank/DDBJ databases">
        <title>Genome assembly of the deep-sea coral Lophelia pertusa.</title>
        <authorList>
            <person name="Herrera S."/>
            <person name="Cordes E."/>
        </authorList>
    </citation>
    <scope>NUCLEOTIDE SEQUENCE</scope>
    <source>
        <strain evidence="3">USNM1676648</strain>
        <tissue evidence="3">Polyp</tissue>
    </source>
</reference>
<feature type="region of interest" description="Disordered" evidence="1">
    <location>
        <begin position="144"/>
        <end position="167"/>
    </location>
</feature>
<keyword evidence="2" id="KW-1133">Transmembrane helix</keyword>
<organism evidence="3 4">
    <name type="scientific">Desmophyllum pertusum</name>
    <dbReference type="NCBI Taxonomy" id="174260"/>
    <lineage>
        <taxon>Eukaryota</taxon>
        <taxon>Metazoa</taxon>
        <taxon>Cnidaria</taxon>
        <taxon>Anthozoa</taxon>
        <taxon>Hexacorallia</taxon>
        <taxon>Scleractinia</taxon>
        <taxon>Caryophylliina</taxon>
        <taxon>Caryophylliidae</taxon>
        <taxon>Desmophyllum</taxon>
    </lineage>
</organism>
<proteinExistence type="predicted"/>
<protein>
    <submittedName>
        <fullName evidence="3">Uncharacterized protein</fullName>
    </submittedName>
</protein>
<keyword evidence="2" id="KW-0812">Transmembrane</keyword>
<evidence type="ECO:0000313" key="3">
    <source>
        <dbReference type="EMBL" id="KAJ7376802.1"/>
    </source>
</evidence>
<dbReference type="OrthoDB" id="10501921at2759"/>
<keyword evidence="4" id="KW-1185">Reference proteome</keyword>
<dbReference type="Proteomes" id="UP001163046">
    <property type="component" value="Unassembled WGS sequence"/>
</dbReference>
<sequence>MIWDVYVINAILTGCWISTMNTYNASLLIAWMVSLCDLVYITDVFARSTKRVYRSTITVNLTLLVDYRSACSVFLELFTSVLKIWTFVPYHFLVILDLEISGILYFLVCVLRVARLLKSGRLNIVSAFSNTEENERLHAAQKIRLRKGKSSKRSEGSESSQSQDTEA</sequence>
<evidence type="ECO:0000313" key="4">
    <source>
        <dbReference type="Proteomes" id="UP001163046"/>
    </source>
</evidence>
<gene>
    <name evidence="3" type="ORF">OS493_032264</name>
</gene>
<dbReference type="EMBL" id="MU826389">
    <property type="protein sequence ID" value="KAJ7376802.1"/>
    <property type="molecule type" value="Genomic_DNA"/>
</dbReference>
<feature type="compositionally biased region" description="Low complexity" evidence="1">
    <location>
        <begin position="157"/>
        <end position="167"/>
    </location>
</feature>
<name>A0A9W9Z801_9CNID</name>
<evidence type="ECO:0000256" key="1">
    <source>
        <dbReference type="SAM" id="MobiDB-lite"/>
    </source>
</evidence>
<comment type="caution">
    <text evidence="3">The sequence shown here is derived from an EMBL/GenBank/DDBJ whole genome shotgun (WGS) entry which is preliminary data.</text>
</comment>
<accession>A0A9W9Z801</accession>
<evidence type="ECO:0000256" key="2">
    <source>
        <dbReference type="SAM" id="Phobius"/>
    </source>
</evidence>
<feature type="transmembrane region" description="Helical" evidence="2">
    <location>
        <begin position="92"/>
        <end position="114"/>
    </location>
</feature>
<dbReference type="AlphaFoldDB" id="A0A9W9Z801"/>